<protein>
    <submittedName>
        <fullName evidence="2">Uncharacterized protein</fullName>
    </submittedName>
</protein>
<evidence type="ECO:0000256" key="1">
    <source>
        <dbReference type="SAM" id="MobiDB-lite"/>
    </source>
</evidence>
<dbReference type="EMBL" id="UZAH01034986">
    <property type="protein sequence ID" value="VDP38357.1"/>
    <property type="molecule type" value="Genomic_DNA"/>
</dbReference>
<organism evidence="2">
    <name type="scientific">Heligmosomoides polygyrus</name>
    <name type="common">Parasitic roundworm</name>
    <dbReference type="NCBI Taxonomy" id="6339"/>
    <lineage>
        <taxon>Eukaryota</taxon>
        <taxon>Metazoa</taxon>
        <taxon>Ecdysozoa</taxon>
        <taxon>Nematoda</taxon>
        <taxon>Chromadorea</taxon>
        <taxon>Rhabditida</taxon>
        <taxon>Rhabditina</taxon>
        <taxon>Rhabditomorpha</taxon>
        <taxon>Strongyloidea</taxon>
        <taxon>Heligmosomidae</taxon>
        <taxon>Heligmosomoides</taxon>
    </lineage>
</organism>
<gene>
    <name evidence="2" type="ORF">HPBE_LOCUS23371</name>
</gene>
<sequence>MDRGWPARGRSQGWGGDSSGVLPARSFDGYTFSMVHQPAEPPSVLNPVDYNLTQLCPTEVFFIIRPARDGIINRTCTCASP</sequence>
<feature type="region of interest" description="Disordered" evidence="1">
    <location>
        <begin position="1"/>
        <end position="21"/>
    </location>
</feature>
<accession>A0A3P8CE03</accession>
<dbReference type="AlphaFoldDB" id="A0A3P8CE03"/>
<evidence type="ECO:0000313" key="2">
    <source>
        <dbReference type="EMBL" id="VDP38357.1"/>
    </source>
</evidence>
<proteinExistence type="predicted"/>
<name>A0A3P8CE03_HELPZ</name>
<reference evidence="2" key="1">
    <citation type="submission" date="2018-11" db="EMBL/GenBank/DDBJ databases">
        <authorList>
            <consortium name="Pathogen Informatics"/>
        </authorList>
    </citation>
    <scope>NUCLEOTIDE SEQUENCE [LARGE SCALE GENOMIC DNA]</scope>
</reference>